<dbReference type="Proteomes" id="UP000314294">
    <property type="component" value="Unassembled WGS sequence"/>
</dbReference>
<evidence type="ECO:0000313" key="2">
    <source>
        <dbReference type="EMBL" id="TNN72523.1"/>
    </source>
</evidence>
<dbReference type="AlphaFoldDB" id="A0A4Z2I5M2"/>
<feature type="region of interest" description="Disordered" evidence="1">
    <location>
        <begin position="298"/>
        <end position="317"/>
    </location>
</feature>
<evidence type="ECO:0000313" key="3">
    <source>
        <dbReference type="Proteomes" id="UP000314294"/>
    </source>
</evidence>
<proteinExistence type="predicted"/>
<protein>
    <submittedName>
        <fullName evidence="2">Uncharacterized protein</fullName>
    </submittedName>
</protein>
<accession>A0A4Z2I5M2</accession>
<comment type="caution">
    <text evidence="2">The sequence shown here is derived from an EMBL/GenBank/DDBJ whole genome shotgun (WGS) entry which is preliminary data.</text>
</comment>
<feature type="compositionally biased region" description="Basic and acidic residues" evidence="1">
    <location>
        <begin position="1"/>
        <end position="10"/>
    </location>
</feature>
<keyword evidence="3" id="KW-1185">Reference proteome</keyword>
<dbReference type="EMBL" id="SRLO01000136">
    <property type="protein sequence ID" value="TNN72523.1"/>
    <property type="molecule type" value="Genomic_DNA"/>
</dbReference>
<feature type="region of interest" description="Disordered" evidence="1">
    <location>
        <begin position="1"/>
        <end position="34"/>
    </location>
</feature>
<feature type="compositionally biased region" description="Polar residues" evidence="1">
    <location>
        <begin position="301"/>
        <end position="317"/>
    </location>
</feature>
<evidence type="ECO:0000256" key="1">
    <source>
        <dbReference type="SAM" id="MobiDB-lite"/>
    </source>
</evidence>
<gene>
    <name evidence="2" type="ORF">EYF80_017299</name>
</gene>
<name>A0A4Z2I5M2_9TELE</name>
<organism evidence="2 3">
    <name type="scientific">Liparis tanakae</name>
    <name type="common">Tanaka's snailfish</name>
    <dbReference type="NCBI Taxonomy" id="230148"/>
    <lineage>
        <taxon>Eukaryota</taxon>
        <taxon>Metazoa</taxon>
        <taxon>Chordata</taxon>
        <taxon>Craniata</taxon>
        <taxon>Vertebrata</taxon>
        <taxon>Euteleostomi</taxon>
        <taxon>Actinopterygii</taxon>
        <taxon>Neopterygii</taxon>
        <taxon>Teleostei</taxon>
        <taxon>Neoteleostei</taxon>
        <taxon>Acanthomorphata</taxon>
        <taxon>Eupercaria</taxon>
        <taxon>Perciformes</taxon>
        <taxon>Cottioidei</taxon>
        <taxon>Cottales</taxon>
        <taxon>Liparidae</taxon>
        <taxon>Liparis</taxon>
    </lineage>
</organism>
<sequence>MRTEEREPRWEPNQLRPKSTPLPSAGGLKPGPRETVTETWLHRSAQIKLHLTRQDREQDSDAGKLRGNESCLLMQSLTLEHTRVYEERAGLCGRPDHTLSQREINSVFGDQQGQIDVAEIQTHTHTHMQPAGLYFSSGPSFTSEKLVLEQGDHCPICHSGQGSPQTLVAEGLCEGSQSNPGFPSSLRHCTILLWIPFPQSLVFLNLAGEVEGVANARRRQLARAQHLHSQGFSQGLHRLQGLGEAGYEFTPVISGHPRVFGYPHHGGVDPVTIKAAATGCTLLLTRVGHRLHMCVSRNRMGPTSPNDRPPGNTQTDVGFIAEQSSPWNCTMESSATTSVSTYLGIEANLLLLPIFFSVVSVTLV</sequence>
<reference evidence="2 3" key="1">
    <citation type="submission" date="2019-03" db="EMBL/GenBank/DDBJ databases">
        <title>First draft genome of Liparis tanakae, snailfish: a comprehensive survey of snailfish specific genes.</title>
        <authorList>
            <person name="Kim W."/>
            <person name="Song I."/>
            <person name="Jeong J.-H."/>
            <person name="Kim D."/>
            <person name="Kim S."/>
            <person name="Ryu S."/>
            <person name="Song J.Y."/>
            <person name="Lee S.K."/>
        </authorList>
    </citation>
    <scope>NUCLEOTIDE SEQUENCE [LARGE SCALE GENOMIC DNA]</scope>
    <source>
        <tissue evidence="2">Muscle</tissue>
    </source>
</reference>